<name>A0A3N0GYW1_9ACTN</name>
<accession>A0A3N0GYW1</accession>
<dbReference type="OrthoDB" id="3469168at2"/>
<evidence type="ECO:0000313" key="3">
    <source>
        <dbReference type="Proteomes" id="UP000279994"/>
    </source>
</evidence>
<evidence type="ECO:0000313" key="2">
    <source>
        <dbReference type="EMBL" id="RNM17589.1"/>
    </source>
</evidence>
<dbReference type="AlphaFoldDB" id="A0A3N0GYW1"/>
<reference evidence="2 3" key="1">
    <citation type="submission" date="2018-11" db="EMBL/GenBank/DDBJ databases">
        <authorList>
            <person name="Li F."/>
        </authorList>
    </citation>
    <scope>NUCLEOTIDE SEQUENCE [LARGE SCALE GENOMIC DNA]</scope>
    <source>
        <strain evidence="2 3">Gsoil 818</strain>
    </source>
</reference>
<keyword evidence="3" id="KW-1185">Reference proteome</keyword>
<comment type="caution">
    <text evidence="2">The sequence shown here is derived from an EMBL/GenBank/DDBJ whole genome shotgun (WGS) entry which is preliminary data.</text>
</comment>
<dbReference type="Pfam" id="PF01145">
    <property type="entry name" value="Band_7"/>
    <property type="match status" value="1"/>
</dbReference>
<feature type="domain" description="Band 7" evidence="1">
    <location>
        <begin position="33"/>
        <end position="199"/>
    </location>
</feature>
<dbReference type="EMBL" id="RJSF01000003">
    <property type="protein sequence ID" value="RNM17589.1"/>
    <property type="molecule type" value="Genomic_DNA"/>
</dbReference>
<organism evidence="2 3">
    <name type="scientific">Nocardioides pocheonensis</name>
    <dbReference type="NCBI Taxonomy" id="661485"/>
    <lineage>
        <taxon>Bacteria</taxon>
        <taxon>Bacillati</taxon>
        <taxon>Actinomycetota</taxon>
        <taxon>Actinomycetes</taxon>
        <taxon>Propionibacteriales</taxon>
        <taxon>Nocardioidaceae</taxon>
        <taxon>Nocardioides</taxon>
    </lineage>
</organism>
<proteinExistence type="predicted"/>
<gene>
    <name evidence="2" type="ORF">EFL26_01210</name>
</gene>
<dbReference type="InterPro" id="IPR001107">
    <property type="entry name" value="Band_7"/>
</dbReference>
<protein>
    <recommendedName>
        <fullName evidence="1">Band 7 domain-containing protein</fullName>
    </recommendedName>
</protein>
<dbReference type="Proteomes" id="UP000279994">
    <property type="component" value="Unassembled WGS sequence"/>
</dbReference>
<evidence type="ECO:0000259" key="1">
    <source>
        <dbReference type="Pfam" id="PF01145"/>
    </source>
</evidence>
<sequence>MADITRYPFVRHLRGSTTMHVEHVRNGRALHAGTGASFWFRPLSAVLSEVPMDDRELPLLFHARTADFQDVTVQATVTFRMTDPSIATRRIDFSIDPETGLWRSAPLDQVAGLLTETAQQYAMDMLALVDLAQALAGGVGPVRDAISDGLAHDGRLVDIGIAVVGVRVVALRPEPEVEKALRTPTREQVQQEADKATYERRAVAVERERAIGENELQTQIELARREEQLVAQRGANARREAEERAAANRIATEAEAQRAQRLAEAQAEGTRVTGLAEGDAEAARLAAYRDLPEAILLGLALKELASNLPSINSLVLTPDLLAPVLARLGTTSEAISS</sequence>
<dbReference type="RefSeq" id="WP_123221207.1">
    <property type="nucleotide sequence ID" value="NZ_RJSF01000003.1"/>
</dbReference>